<protein>
    <recommendedName>
        <fullName evidence="10">Nucleoporin Nup133/Nup155-like N-terminal domain-containing protein</fullName>
    </recommendedName>
</protein>
<name>A0A0D3KE38_EMIH1</name>
<dbReference type="OMA" id="AFHECAD"/>
<comment type="similarity">
    <text evidence="2">Belongs to the non-repetitive/WGA-negative nucleoporin family.</text>
</comment>
<dbReference type="STRING" id="2903.R1DEY2"/>
<organism evidence="8 9">
    <name type="scientific">Emiliania huxleyi (strain CCMP1516)</name>
    <dbReference type="NCBI Taxonomy" id="280463"/>
    <lineage>
        <taxon>Eukaryota</taxon>
        <taxon>Haptista</taxon>
        <taxon>Haptophyta</taxon>
        <taxon>Prymnesiophyceae</taxon>
        <taxon>Isochrysidales</taxon>
        <taxon>Noelaerhabdaceae</taxon>
        <taxon>Emiliania</taxon>
    </lineage>
</organism>
<keyword evidence="9" id="KW-1185">Reference proteome</keyword>
<dbReference type="KEGG" id="ehx:EMIHUDRAFT_228870"/>
<dbReference type="GO" id="GO:0017056">
    <property type="term" value="F:structural constituent of nuclear pore"/>
    <property type="evidence" value="ECO:0007669"/>
    <property type="project" value="InterPro"/>
</dbReference>
<dbReference type="HOGENOM" id="CLU_279579_0_0_1"/>
<sequence>MEAPGGFAPMPAALKQAATEQLEYHMFVGLFPEIHRAWLTIDHMLFLWDYNHPSGSFYQYDGLEQTIINAALVPCKPGVFAAEATPRHLLLLSTPSEVVVLAVYPTGPAGSRDGGAREGRGEGGVRSPRGGTAVGAEDSTIDIHETGFAVPSDGDSAGLAGLAGARQFRVNFVAMAHTPCGRVFMAGADGFLHELQYGFSERWLGGSHRMCQKKNVSRKRDRAYNFVLSAFHECADPIVQLEYDAERNILYSLTAASALGACSPPGGPAGGRQRRKELLLLPRPSGDSLRYVASMDARAVHHALRHSGAIAGDSKTLQRLDEDIKAAERAPAASRELSPAFVALAPIPSTVSHLMQLELVSSSGVRVCDAAGAVELLCVSELLAARGEDGKPASDAASLTRLRLRGSLFAACSMCLLAVLSPGADQPTAGVLAGWAQHHGGVVAGAAPAMSEAFATAQGVAIRGQAQRHSGRHGGICRAVARLLHESWSQPLCCSTPRGGLALRHGRPFWLRLHASLTRLVAPGRLAELPELPPKLKAHFAAGLTLQGLAVPLLLDGRGKPQPGRWDADIEARLPKALFHALGAAEAAGGAAAWELLSRADAPTTAEPDRAALLSDALAAFLPAVSADASVDLAVLVDAFFAHHARAKRASAPPVDPAPGASPVSEAAERALAPSDELLLDAAAWWLLYGNREEELVELASPRLEAFCAAGPPPEGGRRVWAAFLSPAAGEALESWEALAATPEPAGFGEAVSRLSRGYLLPRLLFRRGQYVEAATAFSTQAVRAASAPDGGSAGAEGSKTRLLEERISALSLAATAAKAAGSDGAARLGADFIRAADEQAQLARLQLGVVLELERLGAADPAVPGSALAALAASKGVPASSLAADLASQAEAAAGSLLELTAVFKLAWDAQLWSASLAVLDFAAPHRAYPEYVDFALQQLLAPATADGAAPAPWSEVRAVVARLRKAHPTDYVFCLDTICALLERRALTEPPASGASGAVVSLLSPASGAVRPDVSWGGLYACYAGTHHCGRRMRALWEESPATQLHLLGSLVTLLRGWLEAARSSADEMRRLVSAARELAIAGDLDAHIVRLGGDLASSPSADLAPRLHTDLRDLRAALSALTRS</sequence>
<proteinExistence type="inferred from homology"/>
<feature type="domain" description="Nucleoporin Nup133/Nup155-like C-terminal" evidence="6">
    <location>
        <begin position="666"/>
        <end position="1081"/>
    </location>
</feature>
<evidence type="ECO:0000259" key="7">
    <source>
        <dbReference type="Pfam" id="PF08801"/>
    </source>
</evidence>
<dbReference type="AlphaFoldDB" id="A0A0D3KE38"/>
<dbReference type="GO" id="GO:0006405">
    <property type="term" value="P:RNA export from nucleus"/>
    <property type="evidence" value="ECO:0007669"/>
    <property type="project" value="TreeGrafter"/>
</dbReference>
<feature type="compositionally biased region" description="Basic and acidic residues" evidence="5">
    <location>
        <begin position="114"/>
        <end position="123"/>
    </location>
</feature>
<evidence type="ECO:0000313" key="9">
    <source>
        <dbReference type="Proteomes" id="UP000013827"/>
    </source>
</evidence>
<feature type="domain" description="Nucleoporin Nup133/Nup155-like N-terminal" evidence="7">
    <location>
        <begin position="6"/>
        <end position="259"/>
    </location>
</feature>
<keyword evidence="4" id="KW-0539">Nucleus</keyword>
<evidence type="ECO:0000256" key="3">
    <source>
        <dbReference type="ARBA" id="ARBA00022448"/>
    </source>
</evidence>
<evidence type="ECO:0008006" key="10">
    <source>
        <dbReference type="Google" id="ProtNLM"/>
    </source>
</evidence>
<dbReference type="GO" id="GO:0000972">
    <property type="term" value="P:transcription-dependent tethering of RNA polymerase II gene DNA at nuclear periphery"/>
    <property type="evidence" value="ECO:0007669"/>
    <property type="project" value="TreeGrafter"/>
</dbReference>
<reference evidence="9" key="1">
    <citation type="journal article" date="2013" name="Nature">
        <title>Pan genome of the phytoplankton Emiliania underpins its global distribution.</title>
        <authorList>
            <person name="Read B.A."/>
            <person name="Kegel J."/>
            <person name="Klute M.J."/>
            <person name="Kuo A."/>
            <person name="Lefebvre S.C."/>
            <person name="Maumus F."/>
            <person name="Mayer C."/>
            <person name="Miller J."/>
            <person name="Monier A."/>
            <person name="Salamov A."/>
            <person name="Young J."/>
            <person name="Aguilar M."/>
            <person name="Claverie J.M."/>
            <person name="Frickenhaus S."/>
            <person name="Gonzalez K."/>
            <person name="Herman E.K."/>
            <person name="Lin Y.C."/>
            <person name="Napier J."/>
            <person name="Ogata H."/>
            <person name="Sarno A.F."/>
            <person name="Shmutz J."/>
            <person name="Schroeder D."/>
            <person name="de Vargas C."/>
            <person name="Verret F."/>
            <person name="von Dassow P."/>
            <person name="Valentin K."/>
            <person name="Van de Peer Y."/>
            <person name="Wheeler G."/>
            <person name="Dacks J.B."/>
            <person name="Delwiche C.F."/>
            <person name="Dyhrman S.T."/>
            <person name="Glockner G."/>
            <person name="John U."/>
            <person name="Richards T."/>
            <person name="Worden A.Z."/>
            <person name="Zhang X."/>
            <person name="Grigoriev I.V."/>
            <person name="Allen A.E."/>
            <person name="Bidle K."/>
            <person name="Borodovsky M."/>
            <person name="Bowler C."/>
            <person name="Brownlee C."/>
            <person name="Cock J.M."/>
            <person name="Elias M."/>
            <person name="Gladyshev V.N."/>
            <person name="Groth M."/>
            <person name="Guda C."/>
            <person name="Hadaegh A."/>
            <person name="Iglesias-Rodriguez M.D."/>
            <person name="Jenkins J."/>
            <person name="Jones B.M."/>
            <person name="Lawson T."/>
            <person name="Leese F."/>
            <person name="Lindquist E."/>
            <person name="Lobanov A."/>
            <person name="Lomsadze A."/>
            <person name="Malik S.B."/>
            <person name="Marsh M.E."/>
            <person name="Mackinder L."/>
            <person name="Mock T."/>
            <person name="Mueller-Roeber B."/>
            <person name="Pagarete A."/>
            <person name="Parker M."/>
            <person name="Probert I."/>
            <person name="Quesneville H."/>
            <person name="Raines C."/>
            <person name="Rensing S.A."/>
            <person name="Riano-Pachon D.M."/>
            <person name="Richier S."/>
            <person name="Rokitta S."/>
            <person name="Shiraiwa Y."/>
            <person name="Soanes D.M."/>
            <person name="van der Giezen M."/>
            <person name="Wahlund T.M."/>
            <person name="Williams B."/>
            <person name="Wilson W."/>
            <person name="Wolfe G."/>
            <person name="Wurch L.L."/>
        </authorList>
    </citation>
    <scope>NUCLEOTIDE SEQUENCE</scope>
</reference>
<dbReference type="GO" id="GO:0006606">
    <property type="term" value="P:protein import into nucleus"/>
    <property type="evidence" value="ECO:0007669"/>
    <property type="project" value="TreeGrafter"/>
</dbReference>
<dbReference type="PaxDb" id="2903-EOD34023"/>
<dbReference type="GeneID" id="17279293"/>
<evidence type="ECO:0000259" key="6">
    <source>
        <dbReference type="Pfam" id="PF03177"/>
    </source>
</evidence>
<dbReference type="PANTHER" id="PTHR10350:SF6">
    <property type="entry name" value="NUCLEAR PORE COMPLEX PROTEIN NUP155"/>
    <property type="match status" value="1"/>
</dbReference>
<dbReference type="PANTHER" id="PTHR10350">
    <property type="entry name" value="NUCLEAR PORE COMPLEX PROTEIN NUP155"/>
    <property type="match status" value="1"/>
</dbReference>
<dbReference type="InterPro" id="IPR004870">
    <property type="entry name" value="Nucleoporin_Nup155"/>
</dbReference>
<keyword evidence="3" id="KW-0813">Transport</keyword>
<evidence type="ECO:0000313" key="8">
    <source>
        <dbReference type="EnsemblProtists" id="EOD34023"/>
    </source>
</evidence>
<comment type="subcellular location">
    <subcellularLocation>
        <location evidence="1">Nucleus</location>
    </subcellularLocation>
</comment>
<evidence type="ECO:0000256" key="1">
    <source>
        <dbReference type="ARBA" id="ARBA00004123"/>
    </source>
</evidence>
<dbReference type="eggNOG" id="KOG1900">
    <property type="taxonomic scope" value="Eukaryota"/>
</dbReference>
<dbReference type="Pfam" id="PF08801">
    <property type="entry name" value="Nucleoporin_N"/>
    <property type="match status" value="1"/>
</dbReference>
<dbReference type="InterPro" id="IPR014908">
    <property type="entry name" value="Nucleoporin_Nup133/Nup155_N"/>
</dbReference>
<feature type="region of interest" description="Disordered" evidence="5">
    <location>
        <begin position="110"/>
        <end position="136"/>
    </location>
</feature>
<accession>A0A0D3KE38</accession>
<dbReference type="GO" id="GO:0044611">
    <property type="term" value="C:nuclear pore inner ring"/>
    <property type="evidence" value="ECO:0007669"/>
    <property type="project" value="TreeGrafter"/>
</dbReference>
<evidence type="ECO:0000256" key="4">
    <source>
        <dbReference type="ARBA" id="ARBA00023242"/>
    </source>
</evidence>
<dbReference type="Pfam" id="PF03177">
    <property type="entry name" value="Nucleoporin_C"/>
    <property type="match status" value="1"/>
</dbReference>
<dbReference type="RefSeq" id="XP_005786452.1">
    <property type="nucleotide sequence ID" value="XM_005786395.1"/>
</dbReference>
<dbReference type="Proteomes" id="UP000013827">
    <property type="component" value="Unassembled WGS sequence"/>
</dbReference>
<evidence type="ECO:0000256" key="5">
    <source>
        <dbReference type="SAM" id="MobiDB-lite"/>
    </source>
</evidence>
<evidence type="ECO:0000256" key="2">
    <source>
        <dbReference type="ARBA" id="ARBA00007373"/>
    </source>
</evidence>
<dbReference type="EnsemblProtists" id="EOD34023">
    <property type="protein sequence ID" value="EOD34023"/>
    <property type="gene ID" value="EMIHUDRAFT_228870"/>
</dbReference>
<reference evidence="8" key="2">
    <citation type="submission" date="2024-10" db="UniProtKB">
        <authorList>
            <consortium name="EnsemblProtists"/>
        </authorList>
    </citation>
    <scope>IDENTIFICATION</scope>
</reference>
<dbReference type="InterPro" id="IPR007187">
    <property type="entry name" value="Nucleoporin_Nup133/Nup155_C"/>
</dbReference>
<dbReference type="GO" id="GO:0036228">
    <property type="term" value="P:protein localization to nuclear inner membrane"/>
    <property type="evidence" value="ECO:0007669"/>
    <property type="project" value="TreeGrafter"/>
</dbReference>